<dbReference type="Proteomes" id="UP000831787">
    <property type="component" value="Chromosome"/>
</dbReference>
<keyword evidence="2" id="KW-1185">Reference proteome</keyword>
<dbReference type="EMBL" id="CP095073">
    <property type="protein sequence ID" value="UOQ43386.1"/>
    <property type="molecule type" value="Genomic_DNA"/>
</dbReference>
<evidence type="ECO:0000313" key="1">
    <source>
        <dbReference type="EMBL" id="UOQ43386.1"/>
    </source>
</evidence>
<reference evidence="1 2" key="1">
    <citation type="submission" date="2022-04" db="EMBL/GenBank/DDBJ databases">
        <title>Halobacillus sp. isolated from saltern.</title>
        <authorList>
            <person name="Won M."/>
            <person name="Lee C.-M."/>
            <person name="Woen H.-Y."/>
            <person name="Kwon S.-W."/>
        </authorList>
    </citation>
    <scope>NUCLEOTIDE SEQUENCE [LARGE SCALE GENOMIC DNA]</scope>
    <source>
        <strain evidence="1 2">SSBR10-3</strain>
    </source>
</reference>
<accession>A0ABY4EFY1</accession>
<gene>
    <name evidence="1" type="ORF">MUN89_15870</name>
</gene>
<protein>
    <submittedName>
        <fullName evidence="1">Uncharacterized protein</fullName>
    </submittedName>
</protein>
<name>A0ABY4EFY1_9BACI</name>
<sequence length="89" mass="10165">MSFLKDAEELFETIDKQLIEGMIDERLSEASNHHFNELKKQGLTGEELTRAHSTAMAVESVRQSTFIACLLKSFDPDDYDPKDFLTLVK</sequence>
<organism evidence="1 2">
    <name type="scientific">Halobacillus salinarum</name>
    <dbReference type="NCBI Taxonomy" id="2932257"/>
    <lineage>
        <taxon>Bacteria</taxon>
        <taxon>Bacillati</taxon>
        <taxon>Bacillota</taxon>
        <taxon>Bacilli</taxon>
        <taxon>Bacillales</taxon>
        <taxon>Bacillaceae</taxon>
        <taxon>Halobacillus</taxon>
    </lineage>
</organism>
<proteinExistence type="predicted"/>
<evidence type="ECO:0000313" key="2">
    <source>
        <dbReference type="Proteomes" id="UP000831787"/>
    </source>
</evidence>
<dbReference type="RefSeq" id="WP_244708745.1">
    <property type="nucleotide sequence ID" value="NZ_CP095073.1"/>
</dbReference>